<keyword evidence="3" id="KW-1185">Reference proteome</keyword>
<reference evidence="2 3" key="1">
    <citation type="submission" date="2016-10" db="EMBL/GenBank/DDBJ databases">
        <authorList>
            <person name="de Groot N.N."/>
        </authorList>
    </citation>
    <scope>NUCLEOTIDE SEQUENCE [LARGE SCALE GENOMIC DNA]</scope>
    <source>
        <strain evidence="2 3">DSM 26656</strain>
    </source>
</reference>
<dbReference type="InterPro" id="IPR038740">
    <property type="entry name" value="BioF2-like_GNAT_dom"/>
</dbReference>
<evidence type="ECO:0000313" key="2">
    <source>
        <dbReference type="EMBL" id="SEG31820.1"/>
    </source>
</evidence>
<feature type="domain" description="BioF2-like acetyltransferase" evidence="1">
    <location>
        <begin position="202"/>
        <end position="331"/>
    </location>
</feature>
<evidence type="ECO:0000313" key="3">
    <source>
        <dbReference type="Proteomes" id="UP000236743"/>
    </source>
</evidence>
<dbReference type="RefSeq" id="WP_103872712.1">
    <property type="nucleotide sequence ID" value="NZ_FNUY01000004.1"/>
</dbReference>
<dbReference type="EMBL" id="FNUY01000004">
    <property type="protein sequence ID" value="SEG31820.1"/>
    <property type="molecule type" value="Genomic_DNA"/>
</dbReference>
<sequence>MNQIMALKGVPSGGFAPASLDLTRHRPDAPITIEIRPLAGCGDIAQVWSQLAARATEPNPFFEPGFALAAAQHLVAFRDVTVILAWQGQATEPNRRLVGLIPCFPRNRLFTPDALIGFADRRVLNGAPLLDARQAGAIIETVLAMRSDRMFEGRGLILRAMNLESPLVAEALRAAERLGLAATLRPAALPLLPDRPSASAISASRQNLARLGKLTLLEPTTQVGLRDAVEVLLAMEASGPRARAGSATLQDTREVGFLRAMTRSLAHVKQCRVSLLMLDDQPIAGAIVLGRARSGWLYLTAEDAAHAASTPTRVLLAMISQSAPSRQILQLEGLPGLGPAAARYGELHLTPRPARKPADIAARMRNAFRSSMFRPRHAAGGG</sequence>
<dbReference type="Pfam" id="PF13480">
    <property type="entry name" value="Acetyltransf_6"/>
    <property type="match status" value="1"/>
</dbReference>
<keyword evidence="2" id="KW-0808">Transferase</keyword>
<protein>
    <submittedName>
        <fullName evidence="2">Acetyltransferase (GNAT) domain-containing protein</fullName>
    </submittedName>
</protein>
<dbReference type="OrthoDB" id="213519at2"/>
<dbReference type="Proteomes" id="UP000236743">
    <property type="component" value="Unassembled WGS sequence"/>
</dbReference>
<gene>
    <name evidence="2" type="ORF">SAMN04488115_104278</name>
</gene>
<dbReference type="AlphaFoldDB" id="A0A1H5Z6Z2"/>
<name>A0A1H5Z6Z2_9HYPH</name>
<organism evidence="2 3">
    <name type="scientific">Bosea lathyri</name>
    <dbReference type="NCBI Taxonomy" id="1036778"/>
    <lineage>
        <taxon>Bacteria</taxon>
        <taxon>Pseudomonadati</taxon>
        <taxon>Pseudomonadota</taxon>
        <taxon>Alphaproteobacteria</taxon>
        <taxon>Hyphomicrobiales</taxon>
        <taxon>Boseaceae</taxon>
        <taxon>Bosea</taxon>
    </lineage>
</organism>
<accession>A0A1H5Z6Z2</accession>
<proteinExistence type="predicted"/>
<evidence type="ECO:0000259" key="1">
    <source>
        <dbReference type="Pfam" id="PF13480"/>
    </source>
</evidence>
<dbReference type="GO" id="GO:0016740">
    <property type="term" value="F:transferase activity"/>
    <property type="evidence" value="ECO:0007669"/>
    <property type="project" value="UniProtKB-KW"/>
</dbReference>